<dbReference type="OrthoDB" id="391137at2759"/>
<evidence type="ECO:0000256" key="3">
    <source>
        <dbReference type="ARBA" id="ARBA00022448"/>
    </source>
</evidence>
<name>A0A9W4P0A5_9EURO</name>
<comment type="subcellular location">
    <subcellularLocation>
        <location evidence="1">Membrane</location>
        <topology evidence="1">Multi-pass membrane protein</topology>
    </subcellularLocation>
</comment>
<feature type="transmembrane region" description="Helical" evidence="7">
    <location>
        <begin position="17"/>
        <end position="39"/>
    </location>
</feature>
<evidence type="ECO:0000256" key="5">
    <source>
        <dbReference type="ARBA" id="ARBA00022989"/>
    </source>
</evidence>
<protein>
    <recommendedName>
        <fullName evidence="8">Major facilitator superfamily (MFS) profile domain-containing protein</fullName>
    </recommendedName>
</protein>
<dbReference type="InterPro" id="IPR011701">
    <property type="entry name" value="MFS"/>
</dbReference>
<dbReference type="PANTHER" id="PTHR23506">
    <property type="entry name" value="GH10249P"/>
    <property type="match status" value="1"/>
</dbReference>
<dbReference type="PRINTS" id="PR01035">
    <property type="entry name" value="TCRTETA"/>
</dbReference>
<evidence type="ECO:0000256" key="2">
    <source>
        <dbReference type="ARBA" id="ARBA00006829"/>
    </source>
</evidence>
<comment type="caution">
    <text evidence="9">The sequence shown here is derived from an EMBL/GenBank/DDBJ whole genome shotgun (WGS) entry which is preliminary data.</text>
</comment>
<evidence type="ECO:0000256" key="6">
    <source>
        <dbReference type="ARBA" id="ARBA00023136"/>
    </source>
</evidence>
<keyword evidence="6 7" id="KW-0472">Membrane</keyword>
<proteinExistence type="inferred from homology"/>
<feature type="transmembrane region" description="Helical" evidence="7">
    <location>
        <begin position="287"/>
        <end position="307"/>
    </location>
</feature>
<dbReference type="SUPFAM" id="SSF103473">
    <property type="entry name" value="MFS general substrate transporter"/>
    <property type="match status" value="1"/>
</dbReference>
<dbReference type="Pfam" id="PF07690">
    <property type="entry name" value="MFS_1"/>
    <property type="match status" value="1"/>
</dbReference>
<dbReference type="EMBL" id="CAJVPD010000294">
    <property type="protein sequence ID" value="CAG8427709.1"/>
    <property type="molecule type" value="Genomic_DNA"/>
</dbReference>
<evidence type="ECO:0000313" key="10">
    <source>
        <dbReference type="Proteomes" id="UP001152592"/>
    </source>
</evidence>
<feature type="transmembrane region" description="Helical" evidence="7">
    <location>
        <begin position="153"/>
        <end position="172"/>
    </location>
</feature>
<feature type="transmembrane region" description="Helical" evidence="7">
    <location>
        <begin position="90"/>
        <end position="117"/>
    </location>
</feature>
<dbReference type="AlphaFoldDB" id="A0A9W4P0A5"/>
<keyword evidence="3" id="KW-0813">Transport</keyword>
<evidence type="ECO:0000256" key="1">
    <source>
        <dbReference type="ARBA" id="ARBA00004141"/>
    </source>
</evidence>
<feature type="transmembrane region" description="Helical" evidence="7">
    <location>
        <begin position="314"/>
        <end position="334"/>
    </location>
</feature>
<gene>
    <name evidence="9" type="ORF">PSALAMII_LOCUS10485</name>
</gene>
<feature type="transmembrane region" description="Helical" evidence="7">
    <location>
        <begin position="346"/>
        <end position="365"/>
    </location>
</feature>
<feature type="transmembrane region" description="Helical" evidence="7">
    <location>
        <begin position="123"/>
        <end position="141"/>
    </location>
</feature>
<dbReference type="GO" id="GO:0016020">
    <property type="term" value="C:membrane"/>
    <property type="evidence" value="ECO:0007669"/>
    <property type="project" value="UniProtKB-SubCell"/>
</dbReference>
<feature type="transmembrane region" description="Helical" evidence="7">
    <location>
        <begin position="178"/>
        <end position="197"/>
    </location>
</feature>
<keyword evidence="4 7" id="KW-0812">Transmembrane</keyword>
<feature type="transmembrane region" description="Helical" evidence="7">
    <location>
        <begin position="59"/>
        <end position="78"/>
    </location>
</feature>
<feature type="domain" description="Major facilitator superfamily (MFS) profile" evidence="8">
    <location>
        <begin position="19"/>
        <end position="452"/>
    </location>
</feature>
<accession>A0A9W4P0A5</accession>
<sequence length="452" mass="48570">MFSNDGAMGFSWRSSKWFVLSTIAIALFAETFLYGFLVPMLPYMLRVRLHANQAELQKFTSLVLAIHGIVSVFSGPIIGHFADKTSSRRLPLLLSLVACIVGTGMVACSTSLAVLFAGRVMQGIAGSSVWIVGLATVADTVGRDDMGKVEGIMMSFLYTGMIGGPFISGLLLEYAGYWLTWSLPLFLLGLDFIARLLMIESRVVETCVHGQKTTSKTARDSRPLLASSAASQACTAEGNFWRIILGDVRVLTALFVSVSTTTIGTSFHATLPIYVQETFGWGSGKCGSLFACLIMPTLVVSPLAGWLRDRFGVLYPAMGSAVFQAAMLGLLGLAGTGFLPWTTPEASGGVLMTVCIFAIGAVRPFTMNVGPVELSVKAYQERFPGIFGPEGGMSRVFSLDDVAASLGTVLGPLIGGFLKEYLGFAYMCWTWSESALRPKRCILNPTKAFCVF</sequence>
<evidence type="ECO:0000313" key="9">
    <source>
        <dbReference type="EMBL" id="CAG8427709.1"/>
    </source>
</evidence>
<comment type="similarity">
    <text evidence="2">Belongs to the major facilitator superfamily. Vesicular transporter family.</text>
</comment>
<dbReference type="InterPro" id="IPR020846">
    <property type="entry name" value="MFS_dom"/>
</dbReference>
<evidence type="ECO:0000259" key="8">
    <source>
        <dbReference type="PROSITE" id="PS50850"/>
    </source>
</evidence>
<dbReference type="InterPro" id="IPR050930">
    <property type="entry name" value="MFS_Vesicular_Transporter"/>
</dbReference>
<dbReference type="Proteomes" id="UP001152592">
    <property type="component" value="Unassembled WGS sequence"/>
</dbReference>
<dbReference type="InterPro" id="IPR001958">
    <property type="entry name" value="Tet-R_TetA/multi-R_MdtG-like"/>
</dbReference>
<evidence type="ECO:0000256" key="4">
    <source>
        <dbReference type="ARBA" id="ARBA00022692"/>
    </source>
</evidence>
<dbReference type="GO" id="GO:0022857">
    <property type="term" value="F:transmembrane transporter activity"/>
    <property type="evidence" value="ECO:0007669"/>
    <property type="project" value="InterPro"/>
</dbReference>
<organism evidence="9 10">
    <name type="scientific">Penicillium salamii</name>
    <dbReference type="NCBI Taxonomy" id="1612424"/>
    <lineage>
        <taxon>Eukaryota</taxon>
        <taxon>Fungi</taxon>
        <taxon>Dikarya</taxon>
        <taxon>Ascomycota</taxon>
        <taxon>Pezizomycotina</taxon>
        <taxon>Eurotiomycetes</taxon>
        <taxon>Eurotiomycetidae</taxon>
        <taxon>Eurotiales</taxon>
        <taxon>Aspergillaceae</taxon>
        <taxon>Penicillium</taxon>
    </lineage>
</organism>
<dbReference type="InterPro" id="IPR036259">
    <property type="entry name" value="MFS_trans_sf"/>
</dbReference>
<reference evidence="9" key="1">
    <citation type="submission" date="2021-07" db="EMBL/GenBank/DDBJ databases">
        <authorList>
            <person name="Branca A.L. A."/>
        </authorList>
    </citation>
    <scope>NUCLEOTIDE SEQUENCE</scope>
</reference>
<evidence type="ECO:0000256" key="7">
    <source>
        <dbReference type="SAM" id="Phobius"/>
    </source>
</evidence>
<dbReference type="Gene3D" id="1.20.1250.20">
    <property type="entry name" value="MFS general substrate transporter like domains"/>
    <property type="match status" value="1"/>
</dbReference>
<feature type="transmembrane region" description="Helical" evidence="7">
    <location>
        <begin position="250"/>
        <end position="275"/>
    </location>
</feature>
<dbReference type="PANTHER" id="PTHR23506:SF35">
    <property type="entry name" value="MAJOR FACILITATOR SUPERFAMILY (MFS) PROFILE DOMAIN-CONTAINING PROTEIN-RELATED"/>
    <property type="match status" value="1"/>
</dbReference>
<dbReference type="PROSITE" id="PS50850">
    <property type="entry name" value="MFS"/>
    <property type="match status" value="1"/>
</dbReference>
<keyword evidence="5 7" id="KW-1133">Transmembrane helix</keyword>